<evidence type="ECO:0000313" key="3">
    <source>
        <dbReference type="Proteomes" id="UP000237718"/>
    </source>
</evidence>
<sequence>MTVRYEASVLPLYLFFGILIVVTASDLLVLTIPIEFARYSFDGTPNNTIASYIVTSSGLISHFGLLVLMCLVPMVITAFLPRTGTKRAAQAASAALLLCLCAGIALMELAHPVPVSPFSAILALISASLALLTTIAPICAAIWISATIGTPVLTRATIVLSGAIVVLSALLTWGISVPYSDHYAFVLYTFVFAVTFRSAPRGLRLWGGLLVATWLVPFVFAWAPELVQASMITYAPTRLDAYLAVLAQSPPPPRYGVPIIPLLLGAMLLFSDTASRQITHWLAVLFGAIILAYASVLAFDPFVYYPVQIIESIRSGALTLGGAIMSALIWLVLFIAPFAMGALSVHLYRTVPLRPA</sequence>
<accession>A0A2T1A5E1</accession>
<dbReference type="EMBL" id="PVUF01000026">
    <property type="protein sequence ID" value="PRZ43806.1"/>
    <property type="molecule type" value="Genomic_DNA"/>
</dbReference>
<comment type="caution">
    <text evidence="2">The sequence shown here is derived from an EMBL/GenBank/DDBJ whole genome shotgun (WGS) entry which is preliminary data.</text>
</comment>
<keyword evidence="1" id="KW-0472">Membrane</keyword>
<keyword evidence="1" id="KW-0812">Transmembrane</keyword>
<feature type="transmembrane region" description="Helical" evidence="1">
    <location>
        <begin position="118"/>
        <end position="144"/>
    </location>
</feature>
<organism evidence="2 3">
    <name type="scientific">Tritonibacter scottomollicae</name>
    <name type="common">Epibacterium scottomollicae</name>
    <dbReference type="NCBI Taxonomy" id="483013"/>
    <lineage>
        <taxon>Bacteria</taxon>
        <taxon>Pseudomonadati</taxon>
        <taxon>Pseudomonadota</taxon>
        <taxon>Alphaproteobacteria</taxon>
        <taxon>Rhodobacterales</taxon>
        <taxon>Paracoccaceae</taxon>
        <taxon>Tritonibacter</taxon>
    </lineage>
</organism>
<dbReference type="OrthoDB" id="9849287at2"/>
<feature type="transmembrane region" description="Helical" evidence="1">
    <location>
        <begin position="52"/>
        <end position="76"/>
    </location>
</feature>
<reference evidence="2 3" key="1">
    <citation type="submission" date="2018-03" db="EMBL/GenBank/DDBJ databases">
        <title>Genomic Encyclopedia of Archaeal and Bacterial Type Strains, Phase II (KMG-II): from individual species to whole genera.</title>
        <authorList>
            <person name="Goeker M."/>
        </authorList>
    </citation>
    <scope>NUCLEOTIDE SEQUENCE [LARGE SCALE GENOMIC DNA]</scope>
    <source>
        <strain evidence="2 3">DSM 25328</strain>
    </source>
</reference>
<feature type="transmembrane region" description="Helical" evidence="1">
    <location>
        <begin position="255"/>
        <end position="274"/>
    </location>
</feature>
<feature type="transmembrane region" description="Helical" evidence="1">
    <location>
        <begin position="12"/>
        <end position="32"/>
    </location>
</feature>
<evidence type="ECO:0000313" key="2">
    <source>
        <dbReference type="EMBL" id="PRZ43806.1"/>
    </source>
</evidence>
<feature type="transmembrane region" description="Helical" evidence="1">
    <location>
        <begin position="156"/>
        <end position="176"/>
    </location>
</feature>
<feature type="transmembrane region" description="Helical" evidence="1">
    <location>
        <begin position="324"/>
        <end position="348"/>
    </location>
</feature>
<name>A0A2T1A5E1_TRISK</name>
<feature type="transmembrane region" description="Helical" evidence="1">
    <location>
        <begin position="206"/>
        <end position="223"/>
    </location>
</feature>
<dbReference type="Proteomes" id="UP000237718">
    <property type="component" value="Unassembled WGS sequence"/>
</dbReference>
<protein>
    <submittedName>
        <fullName evidence="2">Uncharacterized protein</fullName>
    </submittedName>
</protein>
<feature type="transmembrane region" description="Helical" evidence="1">
    <location>
        <begin position="182"/>
        <end position="199"/>
    </location>
</feature>
<keyword evidence="1" id="KW-1133">Transmembrane helix</keyword>
<dbReference type="AlphaFoldDB" id="A0A2T1A5E1"/>
<feature type="transmembrane region" description="Helical" evidence="1">
    <location>
        <begin position="88"/>
        <end position="106"/>
    </location>
</feature>
<gene>
    <name evidence="2" type="ORF">CLV89_1264</name>
</gene>
<dbReference type="RefSeq" id="WP_106165532.1">
    <property type="nucleotide sequence ID" value="NZ_PVUF01000026.1"/>
</dbReference>
<proteinExistence type="predicted"/>
<evidence type="ECO:0000256" key="1">
    <source>
        <dbReference type="SAM" id="Phobius"/>
    </source>
</evidence>
<feature type="transmembrane region" description="Helical" evidence="1">
    <location>
        <begin position="281"/>
        <end position="304"/>
    </location>
</feature>